<dbReference type="Proteomes" id="UP000298663">
    <property type="component" value="Unassembled WGS sequence"/>
</dbReference>
<reference evidence="2 3" key="1">
    <citation type="journal article" date="2015" name="Genome Biol.">
        <title>Comparative genomics of Steinernema reveals deeply conserved gene regulatory networks.</title>
        <authorList>
            <person name="Dillman A.R."/>
            <person name="Macchietto M."/>
            <person name="Porter C.F."/>
            <person name="Rogers A."/>
            <person name="Williams B."/>
            <person name="Antoshechkin I."/>
            <person name="Lee M.M."/>
            <person name="Goodwin Z."/>
            <person name="Lu X."/>
            <person name="Lewis E.E."/>
            <person name="Goodrich-Blair H."/>
            <person name="Stock S.P."/>
            <person name="Adams B.J."/>
            <person name="Sternberg P.W."/>
            <person name="Mortazavi A."/>
        </authorList>
    </citation>
    <scope>NUCLEOTIDE SEQUENCE [LARGE SCALE GENOMIC DNA]</scope>
    <source>
        <strain evidence="2 3">ALL</strain>
    </source>
</reference>
<reference evidence="2 3" key="2">
    <citation type="journal article" date="2019" name="G3 (Bethesda)">
        <title>Hybrid Assembly of the Genome of the Entomopathogenic Nematode Steinernema carpocapsae Identifies the X-Chromosome.</title>
        <authorList>
            <person name="Serra L."/>
            <person name="Macchietto M."/>
            <person name="Macias-Munoz A."/>
            <person name="McGill C.J."/>
            <person name="Rodriguez I.M."/>
            <person name="Rodriguez B."/>
            <person name="Murad R."/>
            <person name="Mortazavi A."/>
        </authorList>
    </citation>
    <scope>NUCLEOTIDE SEQUENCE [LARGE SCALE GENOMIC DNA]</scope>
    <source>
        <strain evidence="2 3">ALL</strain>
    </source>
</reference>
<dbReference type="EMBL" id="AZBU02000009">
    <property type="protein sequence ID" value="TKR65434.1"/>
    <property type="molecule type" value="Genomic_DNA"/>
</dbReference>
<evidence type="ECO:0000313" key="3">
    <source>
        <dbReference type="Proteomes" id="UP000298663"/>
    </source>
</evidence>
<accession>A0A4U5M918</accession>
<feature type="region of interest" description="Disordered" evidence="1">
    <location>
        <begin position="46"/>
        <end position="67"/>
    </location>
</feature>
<proteinExistence type="predicted"/>
<gene>
    <name evidence="2" type="ORF">L596_025839</name>
</gene>
<evidence type="ECO:0000313" key="2">
    <source>
        <dbReference type="EMBL" id="TKR65434.1"/>
    </source>
</evidence>
<sequence length="67" mass="7780">MKRWNLLLFKLYFRRFAIDGRKEAPTECPKRISEAATLSICQKTEAKKDSRADMGLSNCDISGEKRR</sequence>
<dbReference type="AlphaFoldDB" id="A0A4U5M918"/>
<keyword evidence="3" id="KW-1185">Reference proteome</keyword>
<comment type="caution">
    <text evidence="2">The sequence shown here is derived from an EMBL/GenBank/DDBJ whole genome shotgun (WGS) entry which is preliminary data.</text>
</comment>
<organism evidence="2 3">
    <name type="scientific">Steinernema carpocapsae</name>
    <name type="common">Entomopathogenic nematode</name>
    <dbReference type="NCBI Taxonomy" id="34508"/>
    <lineage>
        <taxon>Eukaryota</taxon>
        <taxon>Metazoa</taxon>
        <taxon>Ecdysozoa</taxon>
        <taxon>Nematoda</taxon>
        <taxon>Chromadorea</taxon>
        <taxon>Rhabditida</taxon>
        <taxon>Tylenchina</taxon>
        <taxon>Panagrolaimomorpha</taxon>
        <taxon>Strongyloidoidea</taxon>
        <taxon>Steinernematidae</taxon>
        <taxon>Steinernema</taxon>
    </lineage>
</organism>
<evidence type="ECO:0000256" key="1">
    <source>
        <dbReference type="SAM" id="MobiDB-lite"/>
    </source>
</evidence>
<protein>
    <submittedName>
        <fullName evidence="2">Uncharacterized protein</fullName>
    </submittedName>
</protein>
<name>A0A4U5M918_STECR</name>